<dbReference type="eggNOG" id="KOG4658">
    <property type="taxonomic scope" value="Eukaryota"/>
</dbReference>
<dbReference type="Gene3D" id="3.80.10.10">
    <property type="entry name" value="Ribonuclease Inhibitor"/>
    <property type="match status" value="1"/>
</dbReference>
<keyword evidence="1" id="KW-0677">Repeat</keyword>
<dbReference type="OMA" id="CCIFPEN"/>
<dbReference type="AlphaFoldDB" id="B9RAW5"/>
<evidence type="ECO:0000256" key="4">
    <source>
        <dbReference type="SAM" id="MobiDB-lite"/>
    </source>
</evidence>
<reference evidence="9" key="1">
    <citation type="journal article" date="2010" name="Nat. Biotechnol.">
        <title>Draft genome sequence of the oilseed species Ricinus communis.</title>
        <authorList>
            <person name="Chan A.P."/>
            <person name="Crabtree J."/>
            <person name="Zhao Q."/>
            <person name="Lorenzi H."/>
            <person name="Orvis J."/>
            <person name="Puiu D."/>
            <person name="Melake-Berhan A."/>
            <person name="Jones K.M."/>
            <person name="Redman J."/>
            <person name="Chen G."/>
            <person name="Cahoon E.B."/>
            <person name="Gedil M."/>
            <person name="Stanke M."/>
            <person name="Haas B.J."/>
            <person name="Wortman J.R."/>
            <person name="Fraser-Liggett C.M."/>
            <person name="Ravel J."/>
            <person name="Rabinowicz P.D."/>
        </authorList>
    </citation>
    <scope>NUCLEOTIDE SEQUENCE [LARGE SCALE GENOMIC DNA]</scope>
    <source>
        <strain evidence="9">cv. Hale</strain>
    </source>
</reference>
<dbReference type="Gene3D" id="1.20.5.4130">
    <property type="match status" value="1"/>
</dbReference>
<dbReference type="EMBL" id="EQ973773">
    <property type="protein sequence ID" value="EEF51942.1"/>
    <property type="molecule type" value="Genomic_DNA"/>
</dbReference>
<dbReference type="GO" id="GO:0004722">
    <property type="term" value="F:protein serine/threonine phosphatase activity"/>
    <property type="evidence" value="ECO:0007669"/>
    <property type="project" value="UniProtKB-EC"/>
</dbReference>
<evidence type="ECO:0000256" key="2">
    <source>
        <dbReference type="ARBA" id="ARBA00022741"/>
    </source>
</evidence>
<dbReference type="SUPFAM" id="SSF52058">
    <property type="entry name" value="L domain-like"/>
    <property type="match status" value="1"/>
</dbReference>
<dbReference type="EC" id="3.1.3.16" evidence="8"/>
<keyword evidence="2" id="KW-0547">Nucleotide-binding</keyword>
<dbReference type="InterPro" id="IPR036388">
    <property type="entry name" value="WH-like_DNA-bd_sf"/>
</dbReference>
<name>B9RAW5_RICCO</name>
<evidence type="ECO:0000256" key="1">
    <source>
        <dbReference type="ARBA" id="ARBA00022737"/>
    </source>
</evidence>
<feature type="domain" description="Disease resistance R13L4/SHOC-2-like LRR" evidence="7">
    <location>
        <begin position="312"/>
        <end position="616"/>
    </location>
</feature>
<keyword evidence="3" id="KW-0611">Plant defense</keyword>
<proteinExistence type="predicted"/>
<evidence type="ECO:0000259" key="6">
    <source>
        <dbReference type="Pfam" id="PF23559"/>
    </source>
</evidence>
<dbReference type="PANTHER" id="PTHR47186">
    <property type="entry name" value="LEUCINE-RICH REPEAT-CONTAINING PROTEIN 57"/>
    <property type="match status" value="1"/>
</dbReference>
<dbReference type="InterPro" id="IPR058922">
    <property type="entry name" value="WHD_DRP"/>
</dbReference>
<dbReference type="Pfam" id="PF18052">
    <property type="entry name" value="Rx_N"/>
    <property type="match status" value="1"/>
</dbReference>
<feature type="domain" description="Disease resistance N-terminal" evidence="5">
    <location>
        <begin position="6"/>
        <end position="84"/>
    </location>
</feature>
<evidence type="ECO:0000259" key="7">
    <source>
        <dbReference type="Pfam" id="PF23598"/>
    </source>
</evidence>
<dbReference type="PANTHER" id="PTHR47186:SF35">
    <property type="entry name" value="RX N-TERMINAL DOMAIN-CONTAINING PROTEIN"/>
    <property type="match status" value="1"/>
</dbReference>
<dbReference type="OrthoDB" id="646178at2759"/>
<sequence>MAEALVKFFLQRLDSQETQMETFAGLDDQIERIKGLLREIAEFFGDRGSISHVAFSTWIDKLKKIVSDMDDQVDEFIIQIDRQIGSDRLASTECFRIELQKSESSLFETIQRIRELKNSTVTKEEKREKEDSNEQSHGREEGKMRLSSNTIEGPKEENEGNMEQFHEQEEGQTLSASSSVPFKLKYDSLPYYLQSCLMYCCIFPENYWINKGKLIRLLVAEGLTQEKTGQLLEDVAEGNINELVNQGMLKFKEEHPGSRPTFTVSSPYRKLLHENFKTGHANSNSTIPHIACRVLASDMTKIGHSLNNLRPRSLFLFGNQGHFDGHWLDLTWAKFLRVLDLEDTKIKSLPDEVGDLVHLTYLGLKHCQANELPARLGKLRALQTLDIRWCWKLSAVSPDILNLAGLRHLKMSCINGSGMKLPEGIGRLRNLLTLTGLCAGGGIAGELDRLTQLTRLGVADVAEENAAQVYAAIIKMQGLLCLSLEAHHAFNKQQLVLLELFSPPPLLRKLRLEGALEKIPSWLGSMEKLTKLRLGFSHLSEIPMLVLQILPNLKILTLWHAYDTKQLGKEFCKAGGFPKLEVLRIASYVLEEWTELEEGALPSLQCLHFHNCSSLRILPEGLQYVTTLKQLKLLPLLDEHAERLKPDGGEENYKIRHIATISFIPMSVLSLVSHPCHQTQEASED</sequence>
<gene>
    <name evidence="8" type="ORF">RCOM_1509380</name>
</gene>
<dbReference type="InParanoid" id="B9RAW5"/>
<evidence type="ECO:0000259" key="5">
    <source>
        <dbReference type="Pfam" id="PF18052"/>
    </source>
</evidence>
<feature type="region of interest" description="Disordered" evidence="4">
    <location>
        <begin position="120"/>
        <end position="176"/>
    </location>
</feature>
<dbReference type="InterPro" id="IPR055414">
    <property type="entry name" value="LRR_R13L4/SHOC2-like"/>
</dbReference>
<dbReference type="GO" id="GO:0000166">
    <property type="term" value="F:nucleotide binding"/>
    <property type="evidence" value="ECO:0007669"/>
    <property type="project" value="UniProtKB-KW"/>
</dbReference>
<dbReference type="Pfam" id="PF23598">
    <property type="entry name" value="LRR_14"/>
    <property type="match status" value="1"/>
</dbReference>
<keyword evidence="9" id="KW-1185">Reference proteome</keyword>
<organism evidence="8 9">
    <name type="scientific">Ricinus communis</name>
    <name type="common">Castor bean</name>
    <dbReference type="NCBI Taxonomy" id="3988"/>
    <lineage>
        <taxon>Eukaryota</taxon>
        <taxon>Viridiplantae</taxon>
        <taxon>Streptophyta</taxon>
        <taxon>Embryophyta</taxon>
        <taxon>Tracheophyta</taxon>
        <taxon>Spermatophyta</taxon>
        <taxon>Magnoliopsida</taxon>
        <taxon>eudicotyledons</taxon>
        <taxon>Gunneridae</taxon>
        <taxon>Pentapetalae</taxon>
        <taxon>rosids</taxon>
        <taxon>fabids</taxon>
        <taxon>Malpighiales</taxon>
        <taxon>Euphorbiaceae</taxon>
        <taxon>Acalyphoideae</taxon>
        <taxon>Acalypheae</taxon>
        <taxon>Ricinus</taxon>
    </lineage>
</organism>
<dbReference type="Gene3D" id="1.10.10.10">
    <property type="entry name" value="Winged helix-like DNA-binding domain superfamily/Winged helix DNA-binding domain"/>
    <property type="match status" value="1"/>
</dbReference>
<feature type="compositionally biased region" description="Basic and acidic residues" evidence="4">
    <location>
        <begin position="153"/>
        <end position="169"/>
    </location>
</feature>
<evidence type="ECO:0000313" key="8">
    <source>
        <dbReference type="EMBL" id="EEF51942.1"/>
    </source>
</evidence>
<protein>
    <submittedName>
        <fullName evidence="8">Disease resistance protein RPP13, putative</fullName>
        <ecNumber evidence="8">3.1.3.16</ecNumber>
    </submittedName>
</protein>
<evidence type="ECO:0000313" key="9">
    <source>
        <dbReference type="Proteomes" id="UP000008311"/>
    </source>
</evidence>
<dbReference type="InterPro" id="IPR032675">
    <property type="entry name" value="LRR_dom_sf"/>
</dbReference>
<accession>B9RAW5</accession>
<dbReference type="Pfam" id="PF23559">
    <property type="entry name" value="WHD_DRP"/>
    <property type="match status" value="1"/>
</dbReference>
<dbReference type="GO" id="GO:0006952">
    <property type="term" value="P:defense response"/>
    <property type="evidence" value="ECO:0007669"/>
    <property type="project" value="UniProtKB-KW"/>
</dbReference>
<keyword evidence="8" id="KW-0378">Hydrolase</keyword>
<dbReference type="Proteomes" id="UP000008311">
    <property type="component" value="Unassembled WGS sequence"/>
</dbReference>
<feature type="domain" description="Disease resistance protein winged helix" evidence="6">
    <location>
        <begin position="202"/>
        <end position="264"/>
    </location>
</feature>
<evidence type="ECO:0000256" key="3">
    <source>
        <dbReference type="ARBA" id="ARBA00022821"/>
    </source>
</evidence>
<feature type="compositionally biased region" description="Basic and acidic residues" evidence="4">
    <location>
        <begin position="120"/>
        <end position="144"/>
    </location>
</feature>
<dbReference type="InterPro" id="IPR041118">
    <property type="entry name" value="Rx_N"/>
</dbReference>